<evidence type="ECO:0000256" key="4">
    <source>
        <dbReference type="ARBA" id="ARBA00022448"/>
    </source>
</evidence>
<dbReference type="InterPro" id="IPR015404">
    <property type="entry name" value="Vps5_C"/>
</dbReference>
<dbReference type="GO" id="GO:0061709">
    <property type="term" value="P:reticulophagy"/>
    <property type="evidence" value="ECO:0007669"/>
    <property type="project" value="TreeGrafter"/>
</dbReference>
<keyword evidence="7" id="KW-0472">Membrane</keyword>
<feature type="compositionally biased region" description="Basic and acidic residues" evidence="9">
    <location>
        <begin position="17"/>
        <end position="28"/>
    </location>
</feature>
<dbReference type="InterPro" id="IPR001683">
    <property type="entry name" value="PX_dom"/>
</dbReference>
<evidence type="ECO:0000256" key="5">
    <source>
        <dbReference type="ARBA" id="ARBA00022490"/>
    </source>
</evidence>
<dbReference type="AlphaFoldDB" id="A0A6J8AFJ0"/>
<evidence type="ECO:0000313" key="11">
    <source>
        <dbReference type="EMBL" id="CAC5367231.1"/>
    </source>
</evidence>
<dbReference type="Proteomes" id="UP000507470">
    <property type="component" value="Unassembled WGS sequence"/>
</dbReference>
<keyword evidence="12" id="KW-1185">Reference proteome</keyword>
<dbReference type="EMBL" id="CACVKT020001357">
    <property type="protein sequence ID" value="CAC5367231.1"/>
    <property type="molecule type" value="Genomic_DNA"/>
</dbReference>
<dbReference type="GO" id="GO:0034727">
    <property type="term" value="P:piecemeal microautophagy of the nucleus"/>
    <property type="evidence" value="ECO:0007669"/>
    <property type="project" value="TreeGrafter"/>
</dbReference>
<keyword evidence="6" id="KW-0446">Lipid-binding</keyword>
<name>A0A6J8AFJ0_MYTCO</name>
<evidence type="ECO:0000256" key="7">
    <source>
        <dbReference type="ARBA" id="ARBA00023136"/>
    </source>
</evidence>
<dbReference type="GO" id="GO:0005769">
    <property type="term" value="C:early endosome"/>
    <property type="evidence" value="ECO:0007669"/>
    <property type="project" value="TreeGrafter"/>
</dbReference>
<dbReference type="GO" id="GO:0015031">
    <property type="term" value="P:protein transport"/>
    <property type="evidence" value="ECO:0007669"/>
    <property type="project" value="TreeGrafter"/>
</dbReference>
<dbReference type="PANTHER" id="PTHR45949:SF2">
    <property type="entry name" value="SORTING NEXIN-4"/>
    <property type="match status" value="1"/>
</dbReference>
<organism evidence="11 12">
    <name type="scientific">Mytilus coruscus</name>
    <name type="common">Sea mussel</name>
    <dbReference type="NCBI Taxonomy" id="42192"/>
    <lineage>
        <taxon>Eukaryota</taxon>
        <taxon>Metazoa</taxon>
        <taxon>Spiralia</taxon>
        <taxon>Lophotrochozoa</taxon>
        <taxon>Mollusca</taxon>
        <taxon>Bivalvia</taxon>
        <taxon>Autobranchia</taxon>
        <taxon>Pteriomorphia</taxon>
        <taxon>Mytilida</taxon>
        <taxon>Mytiloidea</taxon>
        <taxon>Mytilidae</taxon>
        <taxon>Mytilinae</taxon>
        <taxon>Mytilus</taxon>
    </lineage>
</organism>
<evidence type="ECO:0000256" key="9">
    <source>
        <dbReference type="SAM" id="MobiDB-lite"/>
    </source>
</evidence>
<keyword evidence="5" id="KW-0963">Cytoplasm</keyword>
<sequence length="477" mass="55429">MADTGYSSGSKDEENDSPTKSEEKRAFKDPLISGLDVTDDADMESLSLDASGKSDLSVSRSSSLIANLSHFEDAEDDTHDLFVHVDDPEKHTGTMESYVTFRVNTKTTRSEYDDSEYSVRRRYNDFLWLRQRLEETYPTHLVPPLPEKHSLRRLDRFSPEFLRVRQAALQKFLKRIADHPVLSFDKSFQVFLTAKAWEFQAYKKQGTGLLGRVTDSLHNISASYMNKNRPPEFVIMYDYIHALSEKIGVMDRICQRVSKEQAEHLIELSEWGPIYTLWSNSEEELVPSLLAMSEAVDKCCQYMREVIDANDDDFAQPLKEYILFTDAIKAVLRRRDAIQMEFDATVDELNRKKDEREQLKISDQTYSIGAFLGKDPEDVKQQKQDKLEHNIEELTKQMEELNDKTVCADTDLRADMERWHKNKQKDLKELFMSQADRQIKYYEKCLKSWEGAIRKIQAKDLEFITTEVPEEPTQSDS</sequence>
<dbReference type="GO" id="GO:0000407">
    <property type="term" value="C:phagophore assembly site"/>
    <property type="evidence" value="ECO:0007669"/>
    <property type="project" value="TreeGrafter"/>
</dbReference>
<dbReference type="GO" id="GO:0032456">
    <property type="term" value="P:endocytic recycling"/>
    <property type="evidence" value="ECO:0007669"/>
    <property type="project" value="TreeGrafter"/>
</dbReference>
<dbReference type="SUPFAM" id="SSF64268">
    <property type="entry name" value="PX domain"/>
    <property type="match status" value="1"/>
</dbReference>
<gene>
    <name evidence="11" type="ORF">MCOR_7224</name>
</gene>
<feature type="region of interest" description="Disordered" evidence="9">
    <location>
        <begin position="1"/>
        <end position="38"/>
    </location>
</feature>
<evidence type="ECO:0000256" key="8">
    <source>
        <dbReference type="SAM" id="Coils"/>
    </source>
</evidence>
<dbReference type="SUPFAM" id="SSF103657">
    <property type="entry name" value="BAR/IMD domain-like"/>
    <property type="match status" value="1"/>
</dbReference>
<evidence type="ECO:0000256" key="6">
    <source>
        <dbReference type="ARBA" id="ARBA00023121"/>
    </source>
</evidence>
<feature type="domain" description="PX" evidence="10">
    <location>
        <begin position="79"/>
        <end position="198"/>
    </location>
</feature>
<keyword evidence="4" id="KW-0813">Transport</keyword>
<dbReference type="CDD" id="cd06860">
    <property type="entry name" value="PX_SNX7_30_like"/>
    <property type="match status" value="1"/>
</dbReference>
<dbReference type="SMART" id="SM00312">
    <property type="entry name" value="PX"/>
    <property type="match status" value="1"/>
</dbReference>
<dbReference type="GO" id="GO:0035091">
    <property type="term" value="F:phosphatidylinositol binding"/>
    <property type="evidence" value="ECO:0007669"/>
    <property type="project" value="InterPro"/>
</dbReference>
<dbReference type="Gene3D" id="1.20.1270.60">
    <property type="entry name" value="Arfaptin homology (AH) domain/BAR domain"/>
    <property type="match status" value="1"/>
</dbReference>
<evidence type="ECO:0000313" key="12">
    <source>
        <dbReference type="Proteomes" id="UP000507470"/>
    </source>
</evidence>
<dbReference type="PROSITE" id="PS50195">
    <property type="entry name" value="PX"/>
    <property type="match status" value="1"/>
</dbReference>
<comment type="subcellular location">
    <subcellularLocation>
        <location evidence="2">Cytoplasm</location>
    </subcellularLocation>
    <subcellularLocation>
        <location evidence="1">Endomembrane system</location>
        <topology evidence="1">Peripheral membrane protein</topology>
    </subcellularLocation>
</comment>
<dbReference type="Gene3D" id="3.30.1520.10">
    <property type="entry name" value="Phox-like domain"/>
    <property type="match status" value="1"/>
</dbReference>
<evidence type="ECO:0000256" key="3">
    <source>
        <dbReference type="ARBA" id="ARBA00010883"/>
    </source>
</evidence>
<proteinExistence type="inferred from homology"/>
<evidence type="ECO:0000259" key="10">
    <source>
        <dbReference type="PROSITE" id="PS50195"/>
    </source>
</evidence>
<keyword evidence="8" id="KW-0175">Coiled coil</keyword>
<dbReference type="Pfam" id="PF00787">
    <property type="entry name" value="PX"/>
    <property type="match status" value="1"/>
</dbReference>
<dbReference type="GO" id="GO:0000422">
    <property type="term" value="P:autophagy of mitochondrion"/>
    <property type="evidence" value="ECO:0007669"/>
    <property type="project" value="TreeGrafter"/>
</dbReference>
<protein>
    <submittedName>
        <fullName evidence="11">SNX7_30</fullName>
    </submittedName>
</protein>
<accession>A0A6J8AFJ0</accession>
<reference evidence="11 12" key="1">
    <citation type="submission" date="2020-06" db="EMBL/GenBank/DDBJ databases">
        <authorList>
            <person name="Li R."/>
            <person name="Bekaert M."/>
        </authorList>
    </citation>
    <scope>NUCLEOTIDE SEQUENCE [LARGE SCALE GENOMIC DNA]</scope>
    <source>
        <strain evidence="12">wild</strain>
    </source>
</reference>
<dbReference type="InterPro" id="IPR036871">
    <property type="entry name" value="PX_dom_sf"/>
</dbReference>
<feature type="coiled-coil region" evidence="8">
    <location>
        <begin position="377"/>
        <end position="411"/>
    </location>
</feature>
<dbReference type="Pfam" id="PF09325">
    <property type="entry name" value="Vps5"/>
    <property type="match status" value="1"/>
</dbReference>
<dbReference type="PANTHER" id="PTHR45949">
    <property type="entry name" value="SORTING NEXIN-4"/>
    <property type="match status" value="1"/>
</dbReference>
<evidence type="ECO:0000256" key="2">
    <source>
        <dbReference type="ARBA" id="ARBA00004496"/>
    </source>
</evidence>
<dbReference type="InterPro" id="IPR027267">
    <property type="entry name" value="AH/BAR_dom_sf"/>
</dbReference>
<comment type="similarity">
    <text evidence="3">Belongs to the sorting nexin family.</text>
</comment>
<dbReference type="OrthoDB" id="205639at2759"/>
<evidence type="ECO:0000256" key="1">
    <source>
        <dbReference type="ARBA" id="ARBA00004184"/>
    </source>
</evidence>